<evidence type="ECO:0000256" key="1">
    <source>
        <dbReference type="SAM" id="MobiDB-lite"/>
    </source>
</evidence>
<dbReference type="Proteomes" id="UP000198251">
    <property type="component" value="Chromosome I"/>
</dbReference>
<dbReference type="AlphaFoldDB" id="A0A1C5GI85"/>
<feature type="region of interest" description="Disordered" evidence="1">
    <location>
        <begin position="102"/>
        <end position="125"/>
    </location>
</feature>
<protein>
    <submittedName>
        <fullName evidence="2">Uncharacterized protein</fullName>
    </submittedName>
</protein>
<dbReference type="EMBL" id="LT607733">
    <property type="protein sequence ID" value="SCG18806.1"/>
    <property type="molecule type" value="Genomic_DNA"/>
</dbReference>
<evidence type="ECO:0000313" key="2">
    <source>
        <dbReference type="EMBL" id="SCG18806.1"/>
    </source>
</evidence>
<name>A0A1C5GI85_MICEH</name>
<reference evidence="2 3" key="1">
    <citation type="submission" date="2016-06" db="EMBL/GenBank/DDBJ databases">
        <authorList>
            <person name="Kjaerup R.B."/>
            <person name="Dalgaard T.S."/>
            <person name="Juul-Madsen H.R."/>
        </authorList>
    </citation>
    <scope>NUCLEOTIDE SEQUENCE [LARGE SCALE GENOMIC DNA]</scope>
    <source>
        <strain evidence="2 3">DSM 43913</strain>
    </source>
</reference>
<dbReference type="RefSeq" id="WP_089002361.1">
    <property type="nucleotide sequence ID" value="NZ_LT607733.1"/>
</dbReference>
<proteinExistence type="predicted"/>
<sequence length="125" mass="13041">MSAPDDVLAALRDFVARVDALDPAAPPRGELVVGLRGVESRLALSAPVARALVEALRAYHDPRDRGRCDHCGGGRLDDNFLCGDCGGPSGLFGQLISERAARHTEQGAVPAAPAAGGRHARHDGR</sequence>
<evidence type="ECO:0000313" key="3">
    <source>
        <dbReference type="Proteomes" id="UP000198251"/>
    </source>
</evidence>
<keyword evidence="3" id="KW-1185">Reference proteome</keyword>
<organism evidence="2 3">
    <name type="scientific">Micromonospora echinofusca</name>
    <dbReference type="NCBI Taxonomy" id="47858"/>
    <lineage>
        <taxon>Bacteria</taxon>
        <taxon>Bacillati</taxon>
        <taxon>Actinomycetota</taxon>
        <taxon>Actinomycetes</taxon>
        <taxon>Micromonosporales</taxon>
        <taxon>Micromonosporaceae</taxon>
        <taxon>Micromonospora</taxon>
    </lineage>
</organism>
<accession>A0A1C5GI85</accession>
<gene>
    <name evidence="2" type="ORF">GA0070610_5157</name>
</gene>
<dbReference type="GeneID" id="95804827"/>